<dbReference type="EMBL" id="CABVPX010000029">
    <property type="protein sequence ID" value="VWC17799.1"/>
    <property type="molecule type" value="Genomic_DNA"/>
</dbReference>
<dbReference type="Proteomes" id="UP000494172">
    <property type="component" value="Unassembled WGS sequence"/>
</dbReference>
<dbReference type="InterPro" id="IPR045572">
    <property type="entry name" value="RE_endonuc_C"/>
</dbReference>
<name>A0A9Q9SNF5_9BURK</name>
<evidence type="ECO:0000313" key="2">
    <source>
        <dbReference type="EMBL" id="VWC17799.1"/>
    </source>
</evidence>
<evidence type="ECO:0000313" key="3">
    <source>
        <dbReference type="Proteomes" id="UP000494172"/>
    </source>
</evidence>
<keyword evidence="2" id="KW-0255">Endonuclease</keyword>
<dbReference type="AlphaFoldDB" id="A0A9Q9SNF5"/>
<reference evidence="2 3" key="1">
    <citation type="submission" date="2019-09" db="EMBL/GenBank/DDBJ databases">
        <authorList>
            <person name="Depoorter E."/>
        </authorList>
    </citation>
    <scope>NUCLEOTIDE SEQUENCE [LARGE SCALE GENOMIC DNA]</scope>
    <source>
        <strain evidence="2">LMG 24066</strain>
    </source>
</reference>
<dbReference type="Pfam" id="PF19778">
    <property type="entry name" value="RE_endonuc"/>
    <property type="match status" value="1"/>
</dbReference>
<feature type="domain" description="Type III restriction enzyme C-terminal endonuclease" evidence="1">
    <location>
        <begin position="2"/>
        <end position="102"/>
    </location>
</feature>
<protein>
    <submittedName>
        <fullName evidence="2">Type III restriction system endonuclease</fullName>
    </submittedName>
</protein>
<accession>A0A9Q9SNF5</accession>
<dbReference type="GO" id="GO:0015668">
    <property type="term" value="F:type III site-specific deoxyribonuclease activity"/>
    <property type="evidence" value="ECO:0007669"/>
    <property type="project" value="InterPro"/>
</dbReference>
<organism evidence="2 3">
    <name type="scientific">Burkholderia arboris</name>
    <dbReference type="NCBI Taxonomy" id="488730"/>
    <lineage>
        <taxon>Bacteria</taxon>
        <taxon>Pseudomonadati</taxon>
        <taxon>Pseudomonadota</taxon>
        <taxon>Betaproteobacteria</taxon>
        <taxon>Burkholderiales</taxon>
        <taxon>Burkholderiaceae</taxon>
        <taxon>Burkholderia</taxon>
        <taxon>Burkholderia cepacia complex</taxon>
    </lineage>
</organism>
<proteinExistence type="predicted"/>
<keyword evidence="2" id="KW-0378">Hydrolase</keyword>
<evidence type="ECO:0000259" key="1">
    <source>
        <dbReference type="Pfam" id="PF19778"/>
    </source>
</evidence>
<comment type="caution">
    <text evidence="2">The sequence shown here is derived from an EMBL/GenBank/DDBJ whole genome shotgun (WGS) entry which is preliminary data.</text>
</comment>
<sequence>MYELAAYGSTTERDLPDRLEKNEAIKLYAKLPGWFKVPTPLGIYIPDWVVLMEEDGAQRLYFVAETKSSSFTDDLRDKESAKIECDKAYFSALAVGENTLRYVAAHSVDDLLIEVAKG</sequence>
<gene>
    <name evidence="2" type="ORF">BAR24066_05639</name>
</gene>
<keyword evidence="2" id="KW-0540">Nuclease</keyword>